<dbReference type="EMBL" id="MU806143">
    <property type="protein sequence ID" value="KAJ3839181.1"/>
    <property type="molecule type" value="Genomic_DNA"/>
</dbReference>
<evidence type="ECO:0000313" key="2">
    <source>
        <dbReference type="EMBL" id="KAJ3839181.1"/>
    </source>
</evidence>
<proteinExistence type="predicted"/>
<feature type="region of interest" description="Disordered" evidence="1">
    <location>
        <begin position="194"/>
        <end position="228"/>
    </location>
</feature>
<accession>A0AA38PAT1</accession>
<gene>
    <name evidence="2" type="ORF">F5878DRAFT_136264</name>
</gene>
<keyword evidence="3" id="KW-1185">Reference proteome</keyword>
<organism evidence="2 3">
    <name type="scientific">Lentinula raphanica</name>
    <dbReference type="NCBI Taxonomy" id="153919"/>
    <lineage>
        <taxon>Eukaryota</taxon>
        <taxon>Fungi</taxon>
        <taxon>Dikarya</taxon>
        <taxon>Basidiomycota</taxon>
        <taxon>Agaricomycotina</taxon>
        <taxon>Agaricomycetes</taxon>
        <taxon>Agaricomycetidae</taxon>
        <taxon>Agaricales</taxon>
        <taxon>Marasmiineae</taxon>
        <taxon>Omphalotaceae</taxon>
        <taxon>Lentinula</taxon>
    </lineage>
</organism>
<name>A0AA38PAT1_9AGAR</name>
<evidence type="ECO:0008006" key="4">
    <source>
        <dbReference type="Google" id="ProtNLM"/>
    </source>
</evidence>
<feature type="compositionally biased region" description="Polar residues" evidence="1">
    <location>
        <begin position="197"/>
        <end position="209"/>
    </location>
</feature>
<dbReference type="AlphaFoldDB" id="A0AA38PAT1"/>
<protein>
    <recommendedName>
        <fullName evidence="4">Retrotransposon gag domain-containing protein</fullName>
    </recommendedName>
</protein>
<feature type="region of interest" description="Disordered" evidence="1">
    <location>
        <begin position="1"/>
        <end position="20"/>
    </location>
</feature>
<evidence type="ECO:0000256" key="1">
    <source>
        <dbReference type="SAM" id="MobiDB-lite"/>
    </source>
</evidence>
<comment type="caution">
    <text evidence="2">The sequence shown here is derived from an EMBL/GenBank/DDBJ whole genome shotgun (WGS) entry which is preliminary data.</text>
</comment>
<feature type="compositionally biased region" description="Polar residues" evidence="1">
    <location>
        <begin position="471"/>
        <end position="490"/>
    </location>
</feature>
<sequence length="526" mass="58755">MSSIRTNASGRVEYGNGKNLSPRVLDRPNYDVFDHGDLRRAIEKHAKLTKQTDLKELWRDAWIASNDTRWFEGMRAKHDEMSMDEFDKSIRSRFIGATWPNTVAEQRGRVRMKNTGAGAFADYVSEVQALNTELKETNYFFDDKQLLALLSEGLLKGFREDLIYEKLEISPTSVLDDWVTKVADFELHSKWRHSGNKPPSFSGQTSSTYEGKGGPSRKGHNSSYSSAQTRPISMEEIADLAHKSKFKKGFNVGRLTDADKRLLDLIEACYRCRTGWAGHNAADPACQGCVLEVPYRPPTEAMIKKAIEIHRKNNCAITYNALLKAFPERTAPVASVQPVRVMDDISNFLEEEDLPTPATASVKPYGSFPVASVVPDTSLYQDRPLRQYADHRLPSDQEIPVAKPVASVVPRDSRWTDDFEDSDIDASREIPRPRSQLAFKSSAASDVGARRRQITRSLSPVPGKRRRSEIVVSSTGGDRSHASESSTARMTSAPPEPLASTVASVNPREQRQSSPLEADFDGSDRD</sequence>
<evidence type="ECO:0000313" key="3">
    <source>
        <dbReference type="Proteomes" id="UP001163846"/>
    </source>
</evidence>
<feature type="region of interest" description="Disordered" evidence="1">
    <location>
        <begin position="413"/>
        <end position="526"/>
    </location>
</feature>
<dbReference type="Proteomes" id="UP001163846">
    <property type="component" value="Unassembled WGS sequence"/>
</dbReference>
<reference evidence="2" key="1">
    <citation type="submission" date="2022-08" db="EMBL/GenBank/DDBJ databases">
        <authorList>
            <consortium name="DOE Joint Genome Institute"/>
            <person name="Min B."/>
            <person name="Riley R."/>
            <person name="Sierra-Patev S."/>
            <person name="Naranjo-Ortiz M."/>
            <person name="Looney B."/>
            <person name="Konkel Z."/>
            <person name="Slot J.C."/>
            <person name="Sakamoto Y."/>
            <person name="Steenwyk J.L."/>
            <person name="Rokas A."/>
            <person name="Carro J."/>
            <person name="Camarero S."/>
            <person name="Ferreira P."/>
            <person name="Molpeceres G."/>
            <person name="Ruiz-Duenas F.J."/>
            <person name="Serrano A."/>
            <person name="Henrissat B."/>
            <person name="Drula E."/>
            <person name="Hughes K.W."/>
            <person name="Mata J.L."/>
            <person name="Ishikawa N.K."/>
            <person name="Vargas-Isla R."/>
            <person name="Ushijima S."/>
            <person name="Smith C.A."/>
            <person name="Ahrendt S."/>
            <person name="Andreopoulos W."/>
            <person name="He G."/>
            <person name="Labutti K."/>
            <person name="Lipzen A."/>
            <person name="Ng V."/>
            <person name="Sandor L."/>
            <person name="Barry K."/>
            <person name="Martinez A.T."/>
            <person name="Xiao Y."/>
            <person name="Gibbons J.G."/>
            <person name="Terashima K."/>
            <person name="Hibbett D.S."/>
            <person name="Grigoriev I.V."/>
        </authorList>
    </citation>
    <scope>NUCLEOTIDE SEQUENCE</scope>
    <source>
        <strain evidence="2">TFB9207</strain>
    </source>
</reference>